<feature type="domain" description="EB" evidence="2">
    <location>
        <begin position="438"/>
        <end position="473"/>
    </location>
</feature>
<dbReference type="InterPro" id="IPR006149">
    <property type="entry name" value="EB_dom"/>
</dbReference>
<dbReference type="AlphaFoldDB" id="A0A0N5AYJ4"/>
<keyword evidence="3" id="KW-1185">Reference proteome</keyword>
<dbReference type="Pfam" id="PF01683">
    <property type="entry name" value="EB"/>
    <property type="match status" value="2"/>
</dbReference>
<evidence type="ECO:0000256" key="1">
    <source>
        <dbReference type="SAM" id="SignalP"/>
    </source>
</evidence>
<evidence type="ECO:0000313" key="3">
    <source>
        <dbReference type="Proteomes" id="UP000046393"/>
    </source>
</evidence>
<feature type="chain" id="PRO_5005893634" evidence="1">
    <location>
        <begin position="19"/>
        <end position="476"/>
    </location>
</feature>
<organism evidence="3 4">
    <name type="scientific">Syphacia muris</name>
    <dbReference type="NCBI Taxonomy" id="451379"/>
    <lineage>
        <taxon>Eukaryota</taxon>
        <taxon>Metazoa</taxon>
        <taxon>Ecdysozoa</taxon>
        <taxon>Nematoda</taxon>
        <taxon>Chromadorea</taxon>
        <taxon>Rhabditida</taxon>
        <taxon>Spirurina</taxon>
        <taxon>Oxyuridomorpha</taxon>
        <taxon>Oxyuroidea</taxon>
        <taxon>Oxyuridae</taxon>
        <taxon>Syphacia</taxon>
    </lineage>
</organism>
<dbReference type="Proteomes" id="UP000046393">
    <property type="component" value="Unplaced"/>
</dbReference>
<accession>A0A0N5AYJ4</accession>
<feature type="signal peptide" evidence="1">
    <location>
        <begin position="1"/>
        <end position="18"/>
    </location>
</feature>
<keyword evidence="1" id="KW-0732">Signal</keyword>
<proteinExistence type="predicted"/>
<sequence>MHLAFFCLLCATVHLSIQQQSTVRRQIPLFAVKIFSAPINGSSLNFESPLLSPSLYGVPASAQSFLARFLSLTPSVIDFSLTTDDDEIKSESTTIISSTSTTSSTTTTATTTAAPAAIVTIIPTTTTTTTTISSTEATATTTTTTTVTTAATTEVTVTTSTNSTITASLPQTDLTSLATVESVGCSPACLEDAVCISNECVCLSGSSYNSVTGCAVPPSPTTIMPIHATVILPAGLISAVMPQALPGMVCQPYTECTGGSVCWAGICTCPPELVQEGTVCVMRTITFSPPALSTFITSTPVSTDLNVIQASDSSQHQEEKQLLLQQIVNHTSTDVTYYPTSSPSLTYQPSLTVINQPTDTTNSTAKLTSAPYQYPGGLSVNHLPVVEKVKGAKLISAYPYVQYVLQPHPPLINLSVQPPVSSYFPYYRSPYINTIPLAVGEHCNHGSTCVPGASCLNGVCVCAPIYVPVSGVCIRS</sequence>
<dbReference type="WBParaSite" id="SMUV_0001003601-mRNA-1">
    <property type="protein sequence ID" value="SMUV_0001003601-mRNA-1"/>
    <property type="gene ID" value="SMUV_0001003601"/>
</dbReference>
<evidence type="ECO:0000313" key="4">
    <source>
        <dbReference type="WBParaSite" id="SMUV_0001003601-mRNA-1"/>
    </source>
</evidence>
<reference evidence="4" key="1">
    <citation type="submission" date="2017-02" db="UniProtKB">
        <authorList>
            <consortium name="WormBaseParasite"/>
        </authorList>
    </citation>
    <scope>IDENTIFICATION</scope>
</reference>
<evidence type="ECO:0000259" key="2">
    <source>
        <dbReference type="Pfam" id="PF01683"/>
    </source>
</evidence>
<name>A0A0N5AYJ4_9BILA</name>
<feature type="domain" description="EB" evidence="2">
    <location>
        <begin position="241"/>
        <end position="280"/>
    </location>
</feature>
<protein>
    <submittedName>
        <fullName evidence="4">CC domain-containing protein</fullName>
    </submittedName>
</protein>